<sequence>MSADITSTHPLSSTSRRLKRNSARASKPNQPLVAPGPQDDPALIIGLALAVARQGSSNMREIPSVVLEPLRRLAESGDPACRLVLDCLNRRAGANHRTFARQGVLPEIVSVHPAMKEDR</sequence>
<dbReference type="Proteomes" id="UP000500870">
    <property type="component" value="Chromosome 3"/>
</dbReference>
<organism evidence="2 3">
    <name type="scientific">Agrobacterium pusense</name>
    <dbReference type="NCBI Taxonomy" id="648995"/>
    <lineage>
        <taxon>Bacteria</taxon>
        <taxon>Pseudomonadati</taxon>
        <taxon>Pseudomonadota</taxon>
        <taxon>Alphaproteobacteria</taxon>
        <taxon>Hyphomicrobiales</taxon>
        <taxon>Rhizobiaceae</taxon>
        <taxon>Rhizobium/Agrobacterium group</taxon>
        <taxon>Agrobacterium</taxon>
    </lineage>
</organism>
<name>A0A6H0ZWK8_9HYPH</name>
<gene>
    <name evidence="2" type="ORF">FOB41_24010</name>
</gene>
<evidence type="ECO:0000313" key="2">
    <source>
        <dbReference type="EMBL" id="QIX24170.1"/>
    </source>
</evidence>
<proteinExistence type="predicted"/>
<accession>A0A6H0ZWK8</accession>
<feature type="region of interest" description="Disordered" evidence="1">
    <location>
        <begin position="1"/>
        <end position="39"/>
    </location>
</feature>
<reference evidence="2 3" key="1">
    <citation type="submission" date="2020-04" db="EMBL/GenBank/DDBJ databases">
        <title>FDA dAtabase for Regulatory Grade micrObial Sequences (FDA-ARGOS): Supporting development and validation of Infectious Disease Dx tests.</title>
        <authorList>
            <person name="Sciortino C."/>
            <person name="Tallon L."/>
            <person name="Sadzewicz L."/>
            <person name="Vavikolanu K."/>
            <person name="Mehta A."/>
            <person name="Aluvathingal J."/>
            <person name="Nadendla S."/>
            <person name="Nandy P."/>
            <person name="Geyer C."/>
            <person name="Yan Y."/>
            <person name="Sichtig H."/>
        </authorList>
    </citation>
    <scope>NUCLEOTIDE SEQUENCE [LARGE SCALE GENOMIC DNA]</scope>
    <source>
        <strain evidence="2 3">FDAARGOS_633</strain>
    </source>
</reference>
<feature type="compositionally biased region" description="Polar residues" evidence="1">
    <location>
        <begin position="1"/>
        <end position="15"/>
    </location>
</feature>
<evidence type="ECO:0000313" key="3">
    <source>
        <dbReference type="Proteomes" id="UP000500870"/>
    </source>
</evidence>
<dbReference type="EMBL" id="CP050899">
    <property type="protein sequence ID" value="QIX24170.1"/>
    <property type="molecule type" value="Genomic_DNA"/>
</dbReference>
<dbReference type="RefSeq" id="WP_139190434.1">
    <property type="nucleotide sequence ID" value="NZ_CP050899.1"/>
</dbReference>
<protein>
    <submittedName>
        <fullName evidence="2">Uncharacterized protein</fullName>
    </submittedName>
</protein>
<dbReference type="AlphaFoldDB" id="A0A6H0ZWK8"/>
<evidence type="ECO:0000256" key="1">
    <source>
        <dbReference type="SAM" id="MobiDB-lite"/>
    </source>
</evidence>